<organism evidence="1 2">
    <name type="scientific">Polyplosphaeria fusca</name>
    <dbReference type="NCBI Taxonomy" id="682080"/>
    <lineage>
        <taxon>Eukaryota</taxon>
        <taxon>Fungi</taxon>
        <taxon>Dikarya</taxon>
        <taxon>Ascomycota</taxon>
        <taxon>Pezizomycotina</taxon>
        <taxon>Dothideomycetes</taxon>
        <taxon>Pleosporomycetidae</taxon>
        <taxon>Pleosporales</taxon>
        <taxon>Tetraplosphaeriaceae</taxon>
        <taxon>Polyplosphaeria</taxon>
    </lineage>
</organism>
<accession>A0A9P4QTD6</accession>
<name>A0A9P4QTD6_9PLEO</name>
<dbReference type="AlphaFoldDB" id="A0A9P4QTD6"/>
<proteinExistence type="predicted"/>
<keyword evidence="2" id="KW-1185">Reference proteome</keyword>
<sequence>MAASSREMRLPVSGYFLGLILGKSFARPSQTGPARDLKMPWDYDPFIISHTIAIKHPQQRTATQRNFKTLNSSRPTQPDFQPNLAMREFGERILRFAKITIHCELMKRPRIWFLVSNDENTRPRAPNQLAP</sequence>
<comment type="caution">
    <text evidence="1">The sequence shown here is derived from an EMBL/GenBank/DDBJ whole genome shotgun (WGS) entry which is preliminary data.</text>
</comment>
<reference evidence="1" key="1">
    <citation type="journal article" date="2020" name="Stud. Mycol.">
        <title>101 Dothideomycetes genomes: a test case for predicting lifestyles and emergence of pathogens.</title>
        <authorList>
            <person name="Haridas S."/>
            <person name="Albert R."/>
            <person name="Binder M."/>
            <person name="Bloem J."/>
            <person name="Labutti K."/>
            <person name="Salamov A."/>
            <person name="Andreopoulos B."/>
            <person name="Baker S."/>
            <person name="Barry K."/>
            <person name="Bills G."/>
            <person name="Bluhm B."/>
            <person name="Cannon C."/>
            <person name="Castanera R."/>
            <person name="Culley D."/>
            <person name="Daum C."/>
            <person name="Ezra D."/>
            <person name="Gonzalez J."/>
            <person name="Henrissat B."/>
            <person name="Kuo A."/>
            <person name="Liang C."/>
            <person name="Lipzen A."/>
            <person name="Lutzoni F."/>
            <person name="Magnuson J."/>
            <person name="Mondo S."/>
            <person name="Nolan M."/>
            <person name="Ohm R."/>
            <person name="Pangilinan J."/>
            <person name="Park H.-J."/>
            <person name="Ramirez L."/>
            <person name="Alfaro M."/>
            <person name="Sun H."/>
            <person name="Tritt A."/>
            <person name="Yoshinaga Y."/>
            <person name="Zwiers L.-H."/>
            <person name="Turgeon B."/>
            <person name="Goodwin S."/>
            <person name="Spatafora J."/>
            <person name="Crous P."/>
            <person name="Grigoriev I."/>
        </authorList>
    </citation>
    <scope>NUCLEOTIDE SEQUENCE</scope>
    <source>
        <strain evidence="1">CBS 125425</strain>
    </source>
</reference>
<evidence type="ECO:0000313" key="2">
    <source>
        <dbReference type="Proteomes" id="UP000799444"/>
    </source>
</evidence>
<gene>
    <name evidence="1" type="ORF">EJ04DRAFT_526854</name>
</gene>
<dbReference type="EMBL" id="ML996214">
    <property type="protein sequence ID" value="KAF2730597.1"/>
    <property type="molecule type" value="Genomic_DNA"/>
</dbReference>
<protein>
    <submittedName>
        <fullName evidence="1">Uncharacterized protein</fullName>
    </submittedName>
</protein>
<evidence type="ECO:0000313" key="1">
    <source>
        <dbReference type="EMBL" id="KAF2730597.1"/>
    </source>
</evidence>
<dbReference type="Proteomes" id="UP000799444">
    <property type="component" value="Unassembled WGS sequence"/>
</dbReference>